<dbReference type="EMBL" id="CP113524">
    <property type="protein sequence ID" value="WAJ24036.1"/>
    <property type="molecule type" value="Genomic_DNA"/>
</dbReference>
<gene>
    <name evidence="1" type="ORF">OW255_00460</name>
</gene>
<dbReference type="RefSeq" id="WP_268115269.1">
    <property type="nucleotide sequence ID" value="NZ_CP113524.1"/>
</dbReference>
<dbReference type="Proteomes" id="UP001163115">
    <property type="component" value="Chromosome"/>
</dbReference>
<organism evidence="1 2">
    <name type="scientific">Lacrimispora xylanolytica</name>
    <dbReference type="NCBI Taxonomy" id="29375"/>
    <lineage>
        <taxon>Bacteria</taxon>
        <taxon>Bacillati</taxon>
        <taxon>Bacillota</taxon>
        <taxon>Clostridia</taxon>
        <taxon>Lachnospirales</taxon>
        <taxon>Lachnospiraceae</taxon>
        <taxon>Lacrimispora</taxon>
    </lineage>
</organism>
<reference evidence="1" key="1">
    <citation type="submission" date="2022-11" db="EMBL/GenBank/DDBJ databases">
        <title>Lacrimispora xylanolytica sy1, complete genome.</title>
        <authorList>
            <person name="Choi S."/>
        </authorList>
    </citation>
    <scope>NUCLEOTIDE SEQUENCE</scope>
    <source>
        <strain evidence="1">Sy1</strain>
    </source>
</reference>
<evidence type="ECO:0000313" key="1">
    <source>
        <dbReference type="EMBL" id="WAJ24036.1"/>
    </source>
</evidence>
<accession>A0ABY7AEU8</accession>
<name>A0ABY7AEU8_9FIRM</name>
<sequence length="141" mass="17116">MKLKYLYEMYDNGVKQGERTSLEWEELLSIPRQAIRDYAREGRSYKHRYTFKAVREENLEDKTQQEETEITVQDLREFRRSLKIGSKFEYEDSCKVIVVRKYRNIVELVSLKDPKRSVTMTYMELLKQQKNKVKRYIDSRG</sequence>
<evidence type="ECO:0008006" key="3">
    <source>
        <dbReference type="Google" id="ProtNLM"/>
    </source>
</evidence>
<evidence type="ECO:0000313" key="2">
    <source>
        <dbReference type="Proteomes" id="UP001163115"/>
    </source>
</evidence>
<protein>
    <recommendedName>
        <fullName evidence="3">Phage protein</fullName>
    </recommendedName>
</protein>
<keyword evidence="2" id="KW-1185">Reference proteome</keyword>
<proteinExistence type="predicted"/>